<reference evidence="2" key="1">
    <citation type="journal article" date="2020" name="Stud. Mycol.">
        <title>101 Dothideomycetes genomes: a test case for predicting lifestyles and emergence of pathogens.</title>
        <authorList>
            <person name="Haridas S."/>
            <person name="Albert R."/>
            <person name="Binder M."/>
            <person name="Bloem J."/>
            <person name="Labutti K."/>
            <person name="Salamov A."/>
            <person name="Andreopoulos B."/>
            <person name="Baker S."/>
            <person name="Barry K."/>
            <person name="Bills G."/>
            <person name="Bluhm B."/>
            <person name="Cannon C."/>
            <person name="Castanera R."/>
            <person name="Culley D."/>
            <person name="Daum C."/>
            <person name="Ezra D."/>
            <person name="Gonzalez J."/>
            <person name="Henrissat B."/>
            <person name="Kuo A."/>
            <person name="Liang C."/>
            <person name="Lipzen A."/>
            <person name="Lutzoni F."/>
            <person name="Magnuson J."/>
            <person name="Mondo S."/>
            <person name="Nolan M."/>
            <person name="Ohm R."/>
            <person name="Pangilinan J."/>
            <person name="Park H.-J."/>
            <person name="Ramirez L."/>
            <person name="Alfaro M."/>
            <person name="Sun H."/>
            <person name="Tritt A."/>
            <person name="Yoshinaga Y."/>
            <person name="Zwiers L.-H."/>
            <person name="Turgeon B."/>
            <person name="Goodwin S."/>
            <person name="Spatafora J."/>
            <person name="Crous P."/>
            <person name="Grigoriev I."/>
        </authorList>
    </citation>
    <scope>NUCLEOTIDE SEQUENCE</scope>
    <source>
        <strain evidence="2">CBS 113979</strain>
    </source>
</reference>
<feature type="transmembrane region" description="Helical" evidence="1">
    <location>
        <begin position="43"/>
        <end position="65"/>
    </location>
</feature>
<name>A0A6G1HHE4_9PEZI</name>
<evidence type="ECO:0000256" key="1">
    <source>
        <dbReference type="SAM" id="Phobius"/>
    </source>
</evidence>
<keyword evidence="3" id="KW-1185">Reference proteome</keyword>
<accession>A0A6G1HHE4</accession>
<keyword evidence="1" id="KW-0812">Transmembrane</keyword>
<organism evidence="2 3">
    <name type="scientific">Aulographum hederae CBS 113979</name>
    <dbReference type="NCBI Taxonomy" id="1176131"/>
    <lineage>
        <taxon>Eukaryota</taxon>
        <taxon>Fungi</taxon>
        <taxon>Dikarya</taxon>
        <taxon>Ascomycota</taxon>
        <taxon>Pezizomycotina</taxon>
        <taxon>Dothideomycetes</taxon>
        <taxon>Pleosporomycetidae</taxon>
        <taxon>Aulographales</taxon>
        <taxon>Aulographaceae</taxon>
    </lineage>
</organism>
<proteinExistence type="predicted"/>
<dbReference type="Proteomes" id="UP000800041">
    <property type="component" value="Unassembled WGS sequence"/>
</dbReference>
<dbReference type="EMBL" id="ML977137">
    <property type="protein sequence ID" value="KAF1992452.1"/>
    <property type="molecule type" value="Genomic_DNA"/>
</dbReference>
<evidence type="ECO:0000313" key="2">
    <source>
        <dbReference type="EMBL" id="KAF1992452.1"/>
    </source>
</evidence>
<feature type="transmembrane region" description="Helical" evidence="1">
    <location>
        <begin position="154"/>
        <end position="178"/>
    </location>
</feature>
<keyword evidence="1" id="KW-0472">Membrane</keyword>
<keyword evidence="1" id="KW-1133">Transmembrane helix</keyword>
<gene>
    <name evidence="2" type="ORF">K402DRAFT_6578</name>
</gene>
<evidence type="ECO:0000313" key="3">
    <source>
        <dbReference type="Proteomes" id="UP000800041"/>
    </source>
</evidence>
<protein>
    <submittedName>
        <fullName evidence="2">Uncharacterized protein</fullName>
    </submittedName>
</protein>
<feature type="transmembrane region" description="Helical" evidence="1">
    <location>
        <begin position="198"/>
        <end position="224"/>
    </location>
</feature>
<dbReference type="AlphaFoldDB" id="A0A6G1HHE4"/>
<feature type="transmembrane region" description="Helical" evidence="1">
    <location>
        <begin position="15"/>
        <end position="31"/>
    </location>
</feature>
<feature type="transmembrane region" description="Helical" evidence="1">
    <location>
        <begin position="245"/>
        <end position="269"/>
    </location>
</feature>
<dbReference type="OrthoDB" id="4582561at2759"/>
<sequence>MVVTDIVPVVNTGNNWIMFSILVATAVRLSSHPPVFELEFIRALLLLQLLMLAARTGSTFVLAHGKNDDVGIGRHKVWSTMFAFMAVIFTMSLGFKSYAATVQIRQAVMTMSHFCALEDGVPLPALYATDDGNATNVSKEKEEELQPEGMKARLIALGYFWLVVFSIPCVAYALYLLLKLCAKLPEAIQDALYRVGKGIVIAVGALLLLSPAMVWFSLCVWVLVILQDLRMRLQALLGTEYEDSYWGFGQVTAVVMLFPPLFQVLGIIFSKSHGLPLNLPWIATLTSVKRILDR</sequence>
<feature type="transmembrane region" description="Helical" evidence="1">
    <location>
        <begin position="77"/>
        <end position="95"/>
    </location>
</feature>